<reference evidence="8" key="1">
    <citation type="submission" date="2015-02" db="EMBL/GenBank/DDBJ databases">
        <title>Genome sequencing for Strongylocentrotus purpuratus.</title>
        <authorList>
            <person name="Murali S."/>
            <person name="Liu Y."/>
            <person name="Vee V."/>
            <person name="English A."/>
            <person name="Wang M."/>
            <person name="Skinner E."/>
            <person name="Han Y."/>
            <person name="Muzny D.M."/>
            <person name="Worley K.C."/>
            <person name="Gibbs R.A."/>
        </authorList>
    </citation>
    <scope>NUCLEOTIDE SEQUENCE</scope>
</reference>
<dbReference type="PANTHER" id="PTHR46343">
    <property type="entry name" value="HYR DOMAIN-CONTAINING PROTEIN"/>
    <property type="match status" value="1"/>
</dbReference>
<feature type="domain" description="Sushi" evidence="6">
    <location>
        <begin position="317"/>
        <end position="381"/>
    </location>
</feature>
<dbReference type="RefSeq" id="XP_030846640.1">
    <property type="nucleotide sequence ID" value="XM_030990780.1"/>
</dbReference>
<dbReference type="Gene3D" id="2.60.40.10">
    <property type="entry name" value="Immunoglobulins"/>
    <property type="match status" value="1"/>
</dbReference>
<dbReference type="InterPro" id="IPR035976">
    <property type="entry name" value="Sushi/SCR/CCP_sf"/>
</dbReference>
<dbReference type="Pfam" id="PF02494">
    <property type="entry name" value="HYR"/>
    <property type="match status" value="2"/>
</dbReference>
<feature type="region of interest" description="Disordered" evidence="4">
    <location>
        <begin position="199"/>
        <end position="226"/>
    </location>
</feature>
<feature type="domain" description="Sushi" evidence="6">
    <location>
        <begin position="47"/>
        <end position="109"/>
    </location>
</feature>
<feature type="domain" description="HYR" evidence="5">
    <location>
        <begin position="167"/>
        <end position="253"/>
    </location>
</feature>
<feature type="compositionally biased region" description="Polar residues" evidence="4">
    <location>
        <begin position="199"/>
        <end position="208"/>
    </location>
</feature>
<dbReference type="CDD" id="cd00033">
    <property type="entry name" value="CCP"/>
    <property type="match status" value="5"/>
</dbReference>
<dbReference type="SUPFAM" id="SSF57535">
    <property type="entry name" value="Complement control module/SCR domain"/>
    <property type="match status" value="5"/>
</dbReference>
<evidence type="ECO:0000256" key="1">
    <source>
        <dbReference type="ARBA" id="ARBA00022737"/>
    </source>
</evidence>
<evidence type="ECO:0000313" key="8">
    <source>
        <dbReference type="Proteomes" id="UP000007110"/>
    </source>
</evidence>
<reference evidence="7" key="2">
    <citation type="submission" date="2021-01" db="UniProtKB">
        <authorList>
            <consortium name="EnsemblMetazoa"/>
        </authorList>
    </citation>
    <scope>IDENTIFICATION</scope>
</reference>
<comment type="caution">
    <text evidence="3">Lacks conserved residue(s) required for the propagation of feature annotation.</text>
</comment>
<evidence type="ECO:0000313" key="7">
    <source>
        <dbReference type="EnsemblMetazoa" id="XP_030846640"/>
    </source>
</evidence>
<dbReference type="KEGG" id="spu:100888140"/>
<dbReference type="Proteomes" id="UP000007110">
    <property type="component" value="Unassembled WGS sequence"/>
</dbReference>
<name>A0A7M7P861_STRPU</name>
<dbReference type="InterPro" id="IPR013783">
    <property type="entry name" value="Ig-like_fold"/>
</dbReference>
<evidence type="ECO:0000259" key="5">
    <source>
        <dbReference type="PROSITE" id="PS50825"/>
    </source>
</evidence>
<dbReference type="FunCoup" id="A0A7M7P861">
    <property type="interactions" value="895"/>
</dbReference>
<evidence type="ECO:0000259" key="6">
    <source>
        <dbReference type="PROSITE" id="PS50923"/>
    </source>
</evidence>
<proteinExistence type="predicted"/>
<dbReference type="PROSITE" id="PS50825">
    <property type="entry name" value="HYR"/>
    <property type="match status" value="2"/>
</dbReference>
<dbReference type="InParanoid" id="A0A7M7P861"/>
<protein>
    <submittedName>
        <fullName evidence="7">Uncharacterized protein</fullName>
    </submittedName>
</protein>
<dbReference type="Pfam" id="PF00084">
    <property type="entry name" value="Sushi"/>
    <property type="match status" value="5"/>
</dbReference>
<evidence type="ECO:0000256" key="2">
    <source>
        <dbReference type="ARBA" id="ARBA00023157"/>
    </source>
</evidence>
<keyword evidence="2 3" id="KW-1015">Disulfide bond</keyword>
<keyword evidence="3" id="KW-0768">Sushi</keyword>
<dbReference type="SMART" id="SM00032">
    <property type="entry name" value="CCP"/>
    <property type="match status" value="5"/>
</dbReference>
<evidence type="ECO:0000256" key="3">
    <source>
        <dbReference type="PROSITE-ProRule" id="PRU00302"/>
    </source>
</evidence>
<dbReference type="GeneID" id="100888140"/>
<feature type="domain" description="Sushi" evidence="6">
    <location>
        <begin position="254"/>
        <end position="316"/>
    </location>
</feature>
<feature type="domain" description="Sushi" evidence="6">
    <location>
        <begin position="110"/>
        <end position="168"/>
    </location>
</feature>
<dbReference type="EnsemblMetazoa" id="XM_030990780">
    <property type="protein sequence ID" value="XP_030846640"/>
    <property type="gene ID" value="LOC100888140"/>
</dbReference>
<feature type="disulfide bond" evidence="3">
    <location>
        <begin position="352"/>
        <end position="379"/>
    </location>
</feature>
<dbReference type="InterPro" id="IPR000436">
    <property type="entry name" value="Sushi_SCR_CCP_dom"/>
</dbReference>
<accession>A0A7M7P861</accession>
<dbReference type="Gene3D" id="2.10.70.10">
    <property type="entry name" value="Complement Module, domain 1"/>
    <property type="match status" value="5"/>
</dbReference>
<dbReference type="PANTHER" id="PTHR46343:SF2">
    <property type="entry name" value="SUSHI_VON WILLEBRAND FACTOR TYPE A_EGF_PENTRAXIN DOMAIN-CONTAINING 1"/>
    <property type="match status" value="1"/>
</dbReference>
<dbReference type="AlphaFoldDB" id="A0A7M7P861"/>
<dbReference type="InterPro" id="IPR003410">
    <property type="entry name" value="HYR_dom"/>
</dbReference>
<feature type="disulfide bond" evidence="3">
    <location>
        <begin position="139"/>
        <end position="166"/>
    </location>
</feature>
<dbReference type="InterPro" id="IPR043555">
    <property type="entry name" value="SRPX-like"/>
</dbReference>
<dbReference type="OrthoDB" id="6136178at2759"/>
<feature type="domain" description="Sushi" evidence="6">
    <location>
        <begin position="382"/>
        <end position="450"/>
    </location>
</feature>
<sequence>MQCVGSCETSGSGPGSTFAAGSHSTRYTARDSTGNQATCTVSFTVIVRCTSLSRPTHGSVSCSNSANVGSFCTYSCSTGYRTSGVTVTRFCFGSGTSGNWSGSAPACVRISCGALSSPSNGRVSCSDSSYYNSLCSVSCNEGYTLQGSSVRACGESGSWSGSNPSCADTTAPVFTGCPPSQTVYAPALSSSATISWSAPTVSDNSGESITPRLDRGSTAPGTSRPEGTHTVAYVAVDSSGNEASCRFSITVEVIRCSSLSASAPLQVACPDGAIRGSVCTYGCGVGYRLRGQRPNVKCQKSGSAGSWSQPPLTCQRIHCRKPDLTTALQIITTQACPTGDRVPSGNQCHFSCGTGYYLTGNAALTCQHDRTWNLAVPTCHLITCSGSDLPAPVNGEKRGCSSSSENYGAVCTLACNDGYLPATPVQRTCSDDGNGGENGVWAGPDLTCTNPVPL</sequence>
<evidence type="ECO:0000256" key="4">
    <source>
        <dbReference type="SAM" id="MobiDB-lite"/>
    </source>
</evidence>
<dbReference type="PROSITE" id="PS50923">
    <property type="entry name" value="SUSHI"/>
    <property type="match status" value="5"/>
</dbReference>
<keyword evidence="8" id="KW-1185">Reference proteome</keyword>
<feature type="domain" description="HYR" evidence="5">
    <location>
        <begin position="1"/>
        <end position="47"/>
    </location>
</feature>
<keyword evidence="1" id="KW-0677">Repeat</keyword>
<organism evidence="7 8">
    <name type="scientific">Strongylocentrotus purpuratus</name>
    <name type="common">Purple sea urchin</name>
    <dbReference type="NCBI Taxonomy" id="7668"/>
    <lineage>
        <taxon>Eukaryota</taxon>
        <taxon>Metazoa</taxon>
        <taxon>Echinodermata</taxon>
        <taxon>Eleutherozoa</taxon>
        <taxon>Echinozoa</taxon>
        <taxon>Echinoidea</taxon>
        <taxon>Euechinoidea</taxon>
        <taxon>Echinacea</taxon>
        <taxon>Camarodonta</taxon>
        <taxon>Echinidea</taxon>
        <taxon>Strongylocentrotidae</taxon>
        <taxon>Strongylocentrotus</taxon>
    </lineage>
</organism>